<dbReference type="HOGENOM" id="CLU_044614_2_1_1"/>
<protein>
    <submittedName>
        <fullName evidence="2">Uncharacterized protein</fullName>
    </submittedName>
</protein>
<feature type="transmembrane region" description="Helical" evidence="1">
    <location>
        <begin position="43"/>
        <end position="69"/>
    </location>
</feature>
<feature type="transmembrane region" description="Helical" evidence="1">
    <location>
        <begin position="194"/>
        <end position="214"/>
    </location>
</feature>
<evidence type="ECO:0000313" key="2">
    <source>
        <dbReference type="EMBL" id="KDQ54383.1"/>
    </source>
</evidence>
<name>A0A067PHJ3_9AGAM</name>
<keyword evidence="1" id="KW-0812">Transmembrane</keyword>
<organism evidence="2 3">
    <name type="scientific">Jaapia argillacea MUCL 33604</name>
    <dbReference type="NCBI Taxonomy" id="933084"/>
    <lineage>
        <taxon>Eukaryota</taxon>
        <taxon>Fungi</taxon>
        <taxon>Dikarya</taxon>
        <taxon>Basidiomycota</taxon>
        <taxon>Agaricomycotina</taxon>
        <taxon>Agaricomycetes</taxon>
        <taxon>Agaricomycetidae</taxon>
        <taxon>Jaapiales</taxon>
        <taxon>Jaapiaceae</taxon>
        <taxon>Jaapia</taxon>
    </lineage>
</organism>
<gene>
    <name evidence="2" type="ORF">JAAARDRAFT_72062</name>
</gene>
<dbReference type="AlphaFoldDB" id="A0A067PHJ3"/>
<evidence type="ECO:0000256" key="1">
    <source>
        <dbReference type="SAM" id="Phobius"/>
    </source>
</evidence>
<dbReference type="EMBL" id="KL197729">
    <property type="protein sequence ID" value="KDQ54383.1"/>
    <property type="molecule type" value="Genomic_DNA"/>
</dbReference>
<keyword evidence="3" id="KW-1185">Reference proteome</keyword>
<feature type="transmembrane region" description="Helical" evidence="1">
    <location>
        <begin position="229"/>
        <end position="253"/>
    </location>
</feature>
<dbReference type="InParanoid" id="A0A067PHJ3"/>
<keyword evidence="1" id="KW-1133">Transmembrane helix</keyword>
<reference evidence="3" key="1">
    <citation type="journal article" date="2014" name="Proc. Natl. Acad. Sci. U.S.A.">
        <title>Extensive sampling of basidiomycete genomes demonstrates inadequacy of the white-rot/brown-rot paradigm for wood decay fungi.</title>
        <authorList>
            <person name="Riley R."/>
            <person name="Salamov A.A."/>
            <person name="Brown D.W."/>
            <person name="Nagy L.G."/>
            <person name="Floudas D."/>
            <person name="Held B.W."/>
            <person name="Levasseur A."/>
            <person name="Lombard V."/>
            <person name="Morin E."/>
            <person name="Otillar R."/>
            <person name="Lindquist E.A."/>
            <person name="Sun H."/>
            <person name="LaButti K.M."/>
            <person name="Schmutz J."/>
            <person name="Jabbour D."/>
            <person name="Luo H."/>
            <person name="Baker S.E."/>
            <person name="Pisabarro A.G."/>
            <person name="Walton J.D."/>
            <person name="Blanchette R.A."/>
            <person name="Henrissat B."/>
            <person name="Martin F."/>
            <person name="Cullen D."/>
            <person name="Hibbett D.S."/>
            <person name="Grigoriev I.V."/>
        </authorList>
    </citation>
    <scope>NUCLEOTIDE SEQUENCE [LARGE SCALE GENOMIC DNA]</scope>
    <source>
        <strain evidence="3">MUCL 33604</strain>
    </source>
</reference>
<feature type="transmembrane region" description="Helical" evidence="1">
    <location>
        <begin position="137"/>
        <end position="157"/>
    </location>
</feature>
<dbReference type="OrthoDB" id="3226582at2759"/>
<feature type="transmembrane region" description="Helical" evidence="1">
    <location>
        <begin position="12"/>
        <end position="36"/>
    </location>
</feature>
<evidence type="ECO:0000313" key="3">
    <source>
        <dbReference type="Proteomes" id="UP000027265"/>
    </source>
</evidence>
<keyword evidence="1" id="KW-0472">Membrane</keyword>
<sequence length="354" mass="38421">MCGQRYYVVEVAALWIEALLYGAYALVFSTCCYLFAVSRLSKLMLCFAVAMFTMSTGLMLVDFALVLLAPLLVTSSICDGGTCYSCYPETPARVHQVILADLLQGISSVLMTTNQMVADSLLTYRAVWVWGKNFKVAVLPVIMITATAGCGYANAYYQFVFYYLRRSAPPTEVSPPPQWFTALAISYKVTNANFILTTVTNVFLTILIAARLWWTTRGFSAVGVPVSTYYRVISMILESAAVLSLAFVAALIVHNDASVFYAIDVFTAIIGQMTGIVPTVIIVIVGLGKATETSIVVISDRSPALLDESKETQFFESSNTAEDVQIASAAVCTSERTASGSANVPLAEELIVEQ</sequence>
<accession>A0A067PHJ3</accession>
<dbReference type="Proteomes" id="UP000027265">
    <property type="component" value="Unassembled WGS sequence"/>
</dbReference>
<feature type="transmembrane region" description="Helical" evidence="1">
    <location>
        <begin position="265"/>
        <end position="287"/>
    </location>
</feature>
<proteinExistence type="predicted"/>